<dbReference type="Gene3D" id="3.40.50.80">
    <property type="entry name" value="Nucleotide-binding domain of ferredoxin-NADP reductase (FNR) module"/>
    <property type="match status" value="1"/>
</dbReference>
<evidence type="ECO:0000256" key="7">
    <source>
        <dbReference type="ARBA" id="ARBA00023002"/>
    </source>
</evidence>
<dbReference type="InterPro" id="IPR001094">
    <property type="entry name" value="Flavdoxin-like"/>
</dbReference>
<feature type="domain" description="Flavodoxin-like" evidence="10">
    <location>
        <begin position="53"/>
        <end position="199"/>
    </location>
</feature>
<dbReference type="PANTHER" id="PTHR19384">
    <property type="entry name" value="NITRIC OXIDE SYNTHASE-RELATED"/>
    <property type="match status" value="1"/>
</dbReference>
<dbReference type="InterPro" id="IPR008254">
    <property type="entry name" value="Flavodoxin/NO_synth"/>
</dbReference>
<keyword evidence="9" id="KW-0472">Membrane</keyword>
<dbReference type="InterPro" id="IPR023173">
    <property type="entry name" value="NADPH_Cyt_P450_Rdtase_alpha"/>
</dbReference>
<dbReference type="SUPFAM" id="SSF52343">
    <property type="entry name" value="Ferredoxin reductase-like, C-terminal NADP-linked domain"/>
    <property type="match status" value="1"/>
</dbReference>
<dbReference type="PROSITE" id="PS51384">
    <property type="entry name" value="FAD_FR"/>
    <property type="match status" value="1"/>
</dbReference>
<protein>
    <recommendedName>
        <fullName evidence="8">NADPH--hemoprotein reductase</fullName>
        <ecNumber evidence="8">1.6.2.4</ecNumber>
    </recommendedName>
</protein>
<reference evidence="13" key="1">
    <citation type="journal article" date="2023" name="Commun. Biol.">
        <title>Genome analysis of Parmales, the sister group of diatoms, reveals the evolutionary specialization of diatoms from phago-mixotrophs to photoautotrophs.</title>
        <authorList>
            <person name="Ban H."/>
            <person name="Sato S."/>
            <person name="Yoshikawa S."/>
            <person name="Yamada K."/>
            <person name="Nakamura Y."/>
            <person name="Ichinomiya M."/>
            <person name="Sato N."/>
            <person name="Blanc-Mathieu R."/>
            <person name="Endo H."/>
            <person name="Kuwata A."/>
            <person name="Ogata H."/>
        </authorList>
    </citation>
    <scope>NUCLEOTIDE SEQUENCE [LARGE SCALE GENOMIC DNA]</scope>
</reference>
<evidence type="ECO:0000313" key="13">
    <source>
        <dbReference type="Proteomes" id="UP001165065"/>
    </source>
</evidence>
<dbReference type="GO" id="GO:0050660">
    <property type="term" value="F:flavin adenine dinucleotide binding"/>
    <property type="evidence" value="ECO:0007669"/>
    <property type="project" value="TreeGrafter"/>
</dbReference>
<evidence type="ECO:0000256" key="3">
    <source>
        <dbReference type="ARBA" id="ARBA00022630"/>
    </source>
</evidence>
<dbReference type="AlphaFoldDB" id="A0A9W7L8K2"/>
<dbReference type="GO" id="GO:0010181">
    <property type="term" value="F:FMN binding"/>
    <property type="evidence" value="ECO:0007669"/>
    <property type="project" value="InterPro"/>
</dbReference>
<comment type="cofactor">
    <cofactor evidence="1">
        <name>FMN</name>
        <dbReference type="ChEBI" id="CHEBI:58210"/>
    </cofactor>
</comment>
<dbReference type="SUPFAM" id="SSF52218">
    <property type="entry name" value="Flavoproteins"/>
    <property type="match status" value="1"/>
</dbReference>
<sequence>MDTFSPTSLAVGGVVVLITTFGLFKVMSSSSKEVENSASSEGVPKKEKTKTQIYLFFGSQTGTSEGICSALSSHFKSEGLVPEVVDLEDWDEDTHEEWSEKIRDPNALSVFFMATYGEGEPTDNAQEFVKRLKEGDGFEGVKFGVFGLGNTQYEFYNAMGKLVNEKLESSGGVRLVEFGMGDDDKNLEEDYEKWKEEKLLPAVSDMFGASTSASFGKPENEVKVSMGSSSSSSATPVPSSKYLWDAVPCKVGKNRELLQDTLNNANSTRHVEVTMPKSGDYFTADNAGVLAPNDSAIVAKMAAKVNQKLSDSFTLSASSGRIPFPSPCTVEECFSFYCDLTTPPRRSELKNFASYCEPGLTKDTLLKFATKEGKEAYEAKILNPYVGWGKLLTDLCKDVELSLEDVVNLLPRMQPRYYTISSSSRVHPKSMHLTVAVTKGVNAATSKPYAGLCSSHIAEAGKLRVFVKDSTFRLPDDSKPIIMIGPGTGFAPMRAFLQERVARKAKGRNILFFGCRRENEDFIYKDEIEAWEAGKNVEVYKAFSREGKEKVYVQHLLNKEAELVKELLKEGASIYICGGTKMGKDVVDAIKKAVGEDVVKELTAEKRLVQELWA</sequence>
<dbReference type="Pfam" id="PF00258">
    <property type="entry name" value="Flavodoxin_1"/>
    <property type="match status" value="1"/>
</dbReference>
<dbReference type="InterPro" id="IPR001433">
    <property type="entry name" value="OxRdtase_FAD/NAD-bd"/>
</dbReference>
<evidence type="ECO:0000256" key="6">
    <source>
        <dbReference type="ARBA" id="ARBA00022857"/>
    </source>
</evidence>
<dbReference type="InterPro" id="IPR003097">
    <property type="entry name" value="CysJ-like_FAD-binding"/>
</dbReference>
<evidence type="ECO:0000259" key="11">
    <source>
        <dbReference type="PROSITE" id="PS51384"/>
    </source>
</evidence>
<dbReference type="PROSITE" id="PS50902">
    <property type="entry name" value="FLAVODOXIN_LIKE"/>
    <property type="match status" value="1"/>
</dbReference>
<name>A0A9W7L8K2_9STRA</name>
<dbReference type="PRINTS" id="PR00371">
    <property type="entry name" value="FPNCR"/>
</dbReference>
<comment type="cofactor">
    <cofactor evidence="2">
        <name>FAD</name>
        <dbReference type="ChEBI" id="CHEBI:57692"/>
    </cofactor>
</comment>
<gene>
    <name evidence="12" type="ORF">TrCOL_g7959</name>
</gene>
<dbReference type="Pfam" id="PF00667">
    <property type="entry name" value="FAD_binding_1"/>
    <property type="match status" value="1"/>
</dbReference>
<keyword evidence="13" id="KW-1185">Reference proteome</keyword>
<dbReference type="SUPFAM" id="SSF63380">
    <property type="entry name" value="Riboflavin synthase domain-like"/>
    <property type="match status" value="1"/>
</dbReference>
<dbReference type="InterPro" id="IPR001709">
    <property type="entry name" value="Flavoprot_Pyr_Nucl_cyt_Rdtase"/>
</dbReference>
<accession>A0A9W7L8K2</accession>
<proteinExistence type="predicted"/>
<dbReference type="Proteomes" id="UP001165065">
    <property type="component" value="Unassembled WGS sequence"/>
</dbReference>
<keyword evidence="5" id="KW-0274">FAD</keyword>
<evidence type="ECO:0000256" key="2">
    <source>
        <dbReference type="ARBA" id="ARBA00001974"/>
    </source>
</evidence>
<keyword evidence="9" id="KW-1133">Transmembrane helix</keyword>
<evidence type="ECO:0000256" key="4">
    <source>
        <dbReference type="ARBA" id="ARBA00022643"/>
    </source>
</evidence>
<dbReference type="Gene3D" id="3.40.50.360">
    <property type="match status" value="1"/>
</dbReference>
<dbReference type="EC" id="1.6.2.4" evidence="8"/>
<dbReference type="PANTHER" id="PTHR19384:SF17">
    <property type="entry name" value="NADPH--CYTOCHROME P450 REDUCTASE"/>
    <property type="match status" value="1"/>
</dbReference>
<dbReference type="InterPro" id="IPR029039">
    <property type="entry name" value="Flavoprotein-like_sf"/>
</dbReference>
<dbReference type="InterPro" id="IPR039261">
    <property type="entry name" value="FNR_nucleotide-bd"/>
</dbReference>
<keyword evidence="3" id="KW-0285">Flavoprotein</keyword>
<evidence type="ECO:0000256" key="9">
    <source>
        <dbReference type="SAM" id="Phobius"/>
    </source>
</evidence>
<evidence type="ECO:0000259" key="10">
    <source>
        <dbReference type="PROSITE" id="PS50902"/>
    </source>
</evidence>
<evidence type="ECO:0000256" key="5">
    <source>
        <dbReference type="ARBA" id="ARBA00022827"/>
    </source>
</evidence>
<comment type="caution">
    <text evidence="12">The sequence shown here is derived from an EMBL/GenBank/DDBJ whole genome shotgun (WGS) entry which is preliminary data.</text>
</comment>
<dbReference type="Gene3D" id="2.40.30.10">
    <property type="entry name" value="Translation factors"/>
    <property type="match status" value="1"/>
</dbReference>
<keyword evidence="7" id="KW-0560">Oxidoreductase</keyword>
<keyword evidence="6" id="KW-0521">NADP</keyword>
<dbReference type="Gene3D" id="1.20.990.10">
    <property type="entry name" value="NADPH-cytochrome p450 Reductase, Chain A, domain 3"/>
    <property type="match status" value="1"/>
</dbReference>
<feature type="domain" description="FAD-binding FR-type" evidence="11">
    <location>
        <begin position="244"/>
        <end position="493"/>
    </location>
</feature>
<evidence type="ECO:0000313" key="12">
    <source>
        <dbReference type="EMBL" id="GMI38132.1"/>
    </source>
</evidence>
<dbReference type="InterPro" id="IPR017927">
    <property type="entry name" value="FAD-bd_FR_type"/>
</dbReference>
<keyword evidence="9" id="KW-0812">Transmembrane</keyword>
<dbReference type="InterPro" id="IPR017938">
    <property type="entry name" value="Riboflavin_synthase-like_b-brl"/>
</dbReference>
<organism evidence="12 13">
    <name type="scientific">Triparma columacea</name>
    <dbReference type="NCBI Taxonomy" id="722753"/>
    <lineage>
        <taxon>Eukaryota</taxon>
        <taxon>Sar</taxon>
        <taxon>Stramenopiles</taxon>
        <taxon>Ochrophyta</taxon>
        <taxon>Bolidophyceae</taxon>
        <taxon>Parmales</taxon>
        <taxon>Triparmaceae</taxon>
        <taxon>Triparma</taxon>
    </lineage>
</organism>
<dbReference type="EMBL" id="BRYA01000082">
    <property type="protein sequence ID" value="GMI38132.1"/>
    <property type="molecule type" value="Genomic_DNA"/>
</dbReference>
<dbReference type="OrthoDB" id="1856718at2759"/>
<evidence type="ECO:0000256" key="1">
    <source>
        <dbReference type="ARBA" id="ARBA00001917"/>
    </source>
</evidence>
<feature type="transmembrane region" description="Helical" evidence="9">
    <location>
        <begin position="6"/>
        <end position="24"/>
    </location>
</feature>
<keyword evidence="4" id="KW-0288">FMN</keyword>
<dbReference type="Pfam" id="PF00175">
    <property type="entry name" value="NAD_binding_1"/>
    <property type="match status" value="1"/>
</dbReference>
<dbReference type="GO" id="GO:0005829">
    <property type="term" value="C:cytosol"/>
    <property type="evidence" value="ECO:0007669"/>
    <property type="project" value="TreeGrafter"/>
</dbReference>
<dbReference type="GO" id="GO:0003958">
    <property type="term" value="F:NADPH-hemoprotein reductase activity"/>
    <property type="evidence" value="ECO:0007669"/>
    <property type="project" value="UniProtKB-EC"/>
</dbReference>
<dbReference type="PRINTS" id="PR00369">
    <property type="entry name" value="FLAVODOXIN"/>
</dbReference>
<evidence type="ECO:0000256" key="8">
    <source>
        <dbReference type="ARBA" id="ARBA00023797"/>
    </source>
</evidence>